<dbReference type="EMBL" id="AUYC01000012">
    <property type="protein sequence ID" value="KZN66437.1"/>
    <property type="molecule type" value="Genomic_DNA"/>
</dbReference>
<organism evidence="1 2">
    <name type="scientific">Pseudoalteromonas luteoviolacea CPMOR-1</name>
    <dbReference type="NCBI Taxonomy" id="1365248"/>
    <lineage>
        <taxon>Bacteria</taxon>
        <taxon>Pseudomonadati</taxon>
        <taxon>Pseudomonadota</taxon>
        <taxon>Gammaproteobacteria</taxon>
        <taxon>Alteromonadales</taxon>
        <taxon>Pseudoalteromonadaceae</taxon>
        <taxon>Pseudoalteromonas</taxon>
    </lineage>
</organism>
<dbReference type="Pfam" id="PF15580">
    <property type="entry name" value="Imm53"/>
    <property type="match status" value="1"/>
</dbReference>
<comment type="caution">
    <text evidence="1">The sequence shown here is derived from an EMBL/GenBank/DDBJ whole genome shotgun (WGS) entry which is preliminary data.</text>
</comment>
<accession>A0A167MHV0</accession>
<proteinExistence type="predicted"/>
<dbReference type="AlphaFoldDB" id="A0A167MHV0"/>
<name>A0A167MHV0_9GAMM</name>
<evidence type="ECO:0000313" key="1">
    <source>
        <dbReference type="EMBL" id="KZN66437.1"/>
    </source>
</evidence>
<evidence type="ECO:0000313" key="2">
    <source>
        <dbReference type="Proteomes" id="UP000076486"/>
    </source>
</evidence>
<dbReference type="Proteomes" id="UP000076486">
    <property type="component" value="Unassembled WGS sequence"/>
</dbReference>
<dbReference type="InterPro" id="IPR028228">
    <property type="entry name" value="Imm53"/>
</dbReference>
<dbReference type="RefSeq" id="WP_063366477.1">
    <property type="nucleotide sequence ID" value="NZ_AUYC01000012.1"/>
</dbReference>
<gene>
    <name evidence="1" type="ORF">N473_08585</name>
</gene>
<evidence type="ECO:0008006" key="3">
    <source>
        <dbReference type="Google" id="ProtNLM"/>
    </source>
</evidence>
<protein>
    <recommendedName>
        <fullName evidence="3">Rhodanese-related sulfurtransferase</fullName>
    </recommendedName>
</protein>
<dbReference type="PATRIC" id="fig|1365248.3.peg.395"/>
<sequence>MGTLNKIQNWYFSQCNDDWEHAFGIKIDTLDNPGWSLRIDLSETLLEGRAFTTIEVDYDSDKNWIMCKVENNQFIGACGPLKLEAMLNIFLDWATKGS</sequence>
<reference evidence="1 2" key="1">
    <citation type="submission" date="2013-07" db="EMBL/GenBank/DDBJ databases">
        <title>Comparative Genomic and Metabolomic Analysis of Twelve Strains of Pseudoalteromonas luteoviolacea.</title>
        <authorList>
            <person name="Vynne N.G."/>
            <person name="Mansson M."/>
            <person name="Gram L."/>
        </authorList>
    </citation>
    <scope>NUCLEOTIDE SEQUENCE [LARGE SCALE GENOMIC DNA]</scope>
    <source>
        <strain evidence="1 2">CPMOR-1</strain>
    </source>
</reference>